<proteinExistence type="predicted"/>
<comment type="caution">
    <text evidence="1">The sequence shown here is derived from an EMBL/GenBank/DDBJ whole genome shotgun (WGS) entry which is preliminary data.</text>
</comment>
<protein>
    <submittedName>
        <fullName evidence="1">Uncharacterized protein</fullName>
    </submittedName>
</protein>
<dbReference type="AlphaFoldDB" id="A0AAD5WKN5"/>
<organism evidence="1 2">
    <name type="scientific">Parelaphostrongylus tenuis</name>
    <name type="common">Meningeal worm</name>
    <dbReference type="NCBI Taxonomy" id="148309"/>
    <lineage>
        <taxon>Eukaryota</taxon>
        <taxon>Metazoa</taxon>
        <taxon>Ecdysozoa</taxon>
        <taxon>Nematoda</taxon>
        <taxon>Chromadorea</taxon>
        <taxon>Rhabditida</taxon>
        <taxon>Rhabditina</taxon>
        <taxon>Rhabditomorpha</taxon>
        <taxon>Strongyloidea</taxon>
        <taxon>Metastrongylidae</taxon>
        <taxon>Parelaphostrongylus</taxon>
    </lineage>
</organism>
<evidence type="ECO:0000313" key="2">
    <source>
        <dbReference type="Proteomes" id="UP001196413"/>
    </source>
</evidence>
<keyword evidence="2" id="KW-1185">Reference proteome</keyword>
<dbReference type="Proteomes" id="UP001196413">
    <property type="component" value="Unassembled WGS sequence"/>
</dbReference>
<accession>A0AAD5WKN5</accession>
<reference evidence="1" key="1">
    <citation type="submission" date="2021-06" db="EMBL/GenBank/DDBJ databases">
        <title>Parelaphostrongylus tenuis whole genome reference sequence.</title>
        <authorList>
            <person name="Garwood T.J."/>
            <person name="Larsen P.A."/>
            <person name="Fountain-Jones N.M."/>
            <person name="Garbe J.R."/>
            <person name="Macchietto M.G."/>
            <person name="Kania S.A."/>
            <person name="Gerhold R.W."/>
            <person name="Richards J.E."/>
            <person name="Wolf T.M."/>
        </authorList>
    </citation>
    <scope>NUCLEOTIDE SEQUENCE</scope>
    <source>
        <strain evidence="1">MNPRO001-30</strain>
        <tissue evidence="1">Meninges</tissue>
    </source>
</reference>
<evidence type="ECO:0000313" key="1">
    <source>
        <dbReference type="EMBL" id="KAJ1374119.1"/>
    </source>
</evidence>
<gene>
    <name evidence="1" type="ORF">KIN20_036726</name>
</gene>
<dbReference type="EMBL" id="JAHQIW010007401">
    <property type="protein sequence ID" value="KAJ1374119.1"/>
    <property type="molecule type" value="Genomic_DNA"/>
</dbReference>
<sequence length="75" mass="8531">MLLIANGLHLISYLPHGNVPYSLEAAHLETHSPEGDPWDTERTTQHLLEAFGVLRKSKGLFKGFPDFDPEYRKIN</sequence>
<name>A0AAD5WKN5_PARTN</name>